<feature type="chain" id="PRO_5044972151" description="Carboxylic ester hydrolase" evidence="8">
    <location>
        <begin position="19"/>
        <end position="595"/>
    </location>
</feature>
<proteinExistence type="inferred from homology"/>
<protein>
    <recommendedName>
        <fullName evidence="8">Carboxylic ester hydrolase</fullName>
        <ecNumber evidence="8">3.1.1.-</ecNumber>
    </recommendedName>
</protein>
<feature type="signal peptide" evidence="8">
    <location>
        <begin position="1"/>
        <end position="18"/>
    </location>
</feature>
<keyword evidence="3" id="KW-0479">Metal-binding</keyword>
<sequence>MALSSFFWASVLAATAQAVTNSTSSSSSASLASVCTTDYVQQSLPIDAIDGVVIDVDSVTANAVYNATFTASDFFPQFNGQSYCNVTFTYTHPGRENTVTVWYWLPAPSAFKNRYLSTGGGGYSITSQDSSLPGGIAYGASAGTTDGGFGGFNAQVTDVVLNANGSLSDEVVYSFGYRSIHEMTVLGKQLTRNFFGMGDNTTLYSYYQACSEGGREGWSQVQRFPTDFDGAIIGAPAMRYAHQQLQHLWGALIEMYYGIYPKPCALSAIQSAVLDQCDPLDGKTDGMISRSDLCFLSLDWDAFIGLNYSCEATAASTNPFNPVAATPAQSGTVTADDVRIANLTWDGPTTLNGERVYVRWQPGTGFSDADATYNNATGNWSYTLQTLGVEFAELFIREQNVTDTIPDFEEWTPDTLRDMIYLGWQKFDSVLQTTWPDLSAFRDAGGKVLHFHGESDGSVPAASSVRYFESVRKTMYPKLSYNDSLAAVNDFYRFYLVEGAGHCSPSQCNTPFPQTNLPVMIEWVEQGVEPVTLNATVIQSCATDYGANDQLCSWPLRPVYSTNSNNVTSKTCEFPSEAAFNSWIYDLDAFPIYVY</sequence>
<dbReference type="InterPro" id="IPR011118">
    <property type="entry name" value="Tannase/feruloyl_esterase"/>
</dbReference>
<evidence type="ECO:0000256" key="3">
    <source>
        <dbReference type="ARBA" id="ARBA00022723"/>
    </source>
</evidence>
<name>A0ABP0B760_9PEZI</name>
<evidence type="ECO:0000256" key="6">
    <source>
        <dbReference type="ARBA" id="ARBA00022837"/>
    </source>
</evidence>
<dbReference type="PANTHER" id="PTHR33938:SF16">
    <property type="entry name" value="CARBOXYLIC ESTER HYDROLASE"/>
    <property type="match status" value="1"/>
</dbReference>
<dbReference type="InterPro" id="IPR029058">
    <property type="entry name" value="AB_hydrolase_fold"/>
</dbReference>
<evidence type="ECO:0000256" key="7">
    <source>
        <dbReference type="ARBA" id="ARBA00023157"/>
    </source>
</evidence>
<gene>
    <name evidence="9" type="ORF">SBRCBS47491_002456</name>
</gene>
<evidence type="ECO:0000313" key="10">
    <source>
        <dbReference type="Proteomes" id="UP001642406"/>
    </source>
</evidence>
<evidence type="ECO:0000256" key="5">
    <source>
        <dbReference type="ARBA" id="ARBA00022801"/>
    </source>
</evidence>
<evidence type="ECO:0000256" key="1">
    <source>
        <dbReference type="ARBA" id="ARBA00006249"/>
    </source>
</evidence>
<dbReference type="EMBL" id="CAWUHC010000014">
    <property type="protein sequence ID" value="CAK7215356.1"/>
    <property type="molecule type" value="Genomic_DNA"/>
</dbReference>
<comment type="similarity">
    <text evidence="1 8">Belongs to the tannase family.</text>
</comment>
<comment type="caution">
    <text evidence="9">The sequence shown here is derived from an EMBL/GenBank/DDBJ whole genome shotgun (WGS) entry which is preliminary data.</text>
</comment>
<dbReference type="PANTHER" id="PTHR33938">
    <property type="entry name" value="FERULOYL ESTERASE B-RELATED"/>
    <property type="match status" value="1"/>
</dbReference>
<keyword evidence="6" id="KW-0106">Calcium</keyword>
<keyword evidence="2" id="KW-0719">Serine esterase</keyword>
<evidence type="ECO:0000256" key="2">
    <source>
        <dbReference type="ARBA" id="ARBA00022487"/>
    </source>
</evidence>
<keyword evidence="7" id="KW-1015">Disulfide bond</keyword>
<organism evidence="9 10">
    <name type="scientific">Sporothrix bragantina</name>
    <dbReference type="NCBI Taxonomy" id="671064"/>
    <lineage>
        <taxon>Eukaryota</taxon>
        <taxon>Fungi</taxon>
        <taxon>Dikarya</taxon>
        <taxon>Ascomycota</taxon>
        <taxon>Pezizomycotina</taxon>
        <taxon>Sordariomycetes</taxon>
        <taxon>Sordariomycetidae</taxon>
        <taxon>Ophiostomatales</taxon>
        <taxon>Ophiostomataceae</taxon>
        <taxon>Sporothrix</taxon>
    </lineage>
</organism>
<evidence type="ECO:0000313" key="9">
    <source>
        <dbReference type="EMBL" id="CAK7215356.1"/>
    </source>
</evidence>
<dbReference type="Pfam" id="PF07519">
    <property type="entry name" value="Tannase"/>
    <property type="match status" value="1"/>
</dbReference>
<dbReference type="EC" id="3.1.1.-" evidence="8"/>
<evidence type="ECO:0000256" key="4">
    <source>
        <dbReference type="ARBA" id="ARBA00022729"/>
    </source>
</evidence>
<dbReference type="Proteomes" id="UP001642406">
    <property type="component" value="Unassembled WGS sequence"/>
</dbReference>
<keyword evidence="5 8" id="KW-0378">Hydrolase</keyword>
<evidence type="ECO:0000256" key="8">
    <source>
        <dbReference type="RuleBase" id="RU361238"/>
    </source>
</evidence>
<keyword evidence="4 8" id="KW-0732">Signal</keyword>
<keyword evidence="10" id="KW-1185">Reference proteome</keyword>
<accession>A0ABP0B760</accession>
<dbReference type="SUPFAM" id="SSF53474">
    <property type="entry name" value="alpha/beta-Hydrolases"/>
    <property type="match status" value="2"/>
</dbReference>
<reference evidence="9 10" key="1">
    <citation type="submission" date="2024-01" db="EMBL/GenBank/DDBJ databases">
        <authorList>
            <person name="Allen C."/>
            <person name="Tagirdzhanova G."/>
        </authorList>
    </citation>
    <scope>NUCLEOTIDE SEQUENCE [LARGE SCALE GENOMIC DNA]</scope>
</reference>